<dbReference type="InterPro" id="IPR052969">
    <property type="entry name" value="Thr-specific_kinase-like"/>
</dbReference>
<feature type="coiled-coil region" evidence="1">
    <location>
        <begin position="32"/>
        <end position="59"/>
    </location>
</feature>
<protein>
    <recommendedName>
        <fullName evidence="4">VWFA domain-containing protein</fullName>
    </recommendedName>
</protein>
<keyword evidence="1" id="KW-0175">Coiled coil</keyword>
<reference evidence="2 3" key="1">
    <citation type="journal article" date="2024" name="Nat. Commun.">
        <title>Phylogenomics reveals the evolutionary origins of lichenization in chlorophyte algae.</title>
        <authorList>
            <person name="Puginier C."/>
            <person name="Libourel C."/>
            <person name="Otte J."/>
            <person name="Skaloud P."/>
            <person name="Haon M."/>
            <person name="Grisel S."/>
            <person name="Petersen M."/>
            <person name="Berrin J.G."/>
            <person name="Delaux P.M."/>
            <person name="Dal Grande F."/>
            <person name="Keller J."/>
        </authorList>
    </citation>
    <scope>NUCLEOTIDE SEQUENCE [LARGE SCALE GENOMIC DNA]</scope>
    <source>
        <strain evidence="2 3">SAG 2145</strain>
    </source>
</reference>
<evidence type="ECO:0000256" key="1">
    <source>
        <dbReference type="SAM" id="Coils"/>
    </source>
</evidence>
<accession>A0AAW1Q1Z2</accession>
<gene>
    <name evidence="2" type="ORF">WJX74_003221</name>
</gene>
<evidence type="ECO:0000313" key="2">
    <source>
        <dbReference type="EMBL" id="KAK9816180.1"/>
    </source>
</evidence>
<dbReference type="Proteomes" id="UP001438707">
    <property type="component" value="Unassembled WGS sequence"/>
</dbReference>
<dbReference type="InterPro" id="IPR036465">
    <property type="entry name" value="vWFA_dom_sf"/>
</dbReference>
<proteinExistence type="predicted"/>
<evidence type="ECO:0000313" key="3">
    <source>
        <dbReference type="Proteomes" id="UP001438707"/>
    </source>
</evidence>
<name>A0AAW1Q1Z2_9CHLO</name>
<organism evidence="2 3">
    <name type="scientific">Apatococcus lobatus</name>
    <dbReference type="NCBI Taxonomy" id="904363"/>
    <lineage>
        <taxon>Eukaryota</taxon>
        <taxon>Viridiplantae</taxon>
        <taxon>Chlorophyta</taxon>
        <taxon>core chlorophytes</taxon>
        <taxon>Trebouxiophyceae</taxon>
        <taxon>Chlorellales</taxon>
        <taxon>Chlorellaceae</taxon>
        <taxon>Apatococcus</taxon>
    </lineage>
</organism>
<dbReference type="AlphaFoldDB" id="A0AAW1Q1Z2"/>
<dbReference type="PANTHER" id="PTHR47763">
    <property type="entry name" value="ALPHA-PROTEIN KINASE VWKA"/>
    <property type="match status" value="1"/>
</dbReference>
<dbReference type="SUPFAM" id="SSF53300">
    <property type="entry name" value="vWA-like"/>
    <property type="match status" value="1"/>
</dbReference>
<sequence>MSKGAQIDELMLQFGGSQSRMGAEALRLCEELAATAQEVHALLAENRSLQADIAALQQAAEDPVAVDGPFRPATSQHLARLNETEDQRCRGAASGQRSIAASQARLAGATERADIALKGLDLVVLLDVTVSMTPWIQAATQRCTDIFDAVKEIHPQAIVRLAVVGYRDYGNEPRLQVHDFVEKEGFTTLQTFLGNIKAESNFIGPGSADEPEDVAGGLDAVTKLSWRASTRVVVHFCDCPGHGRKYHTRRHQARRQYDRFPDGDPEGLIPEQTLQQLAAAGTDFYMVELTPDTDAMAECFQNSYDNAAAASFTRTDLGNQPHQFFPTLIKSVRQSVRNSAAFRAGTSAMCTSMVPVGPAGLARGITGFTGGLGLLGDD</sequence>
<keyword evidence="3" id="KW-1185">Reference proteome</keyword>
<evidence type="ECO:0008006" key="4">
    <source>
        <dbReference type="Google" id="ProtNLM"/>
    </source>
</evidence>
<dbReference type="Gene3D" id="3.40.50.410">
    <property type="entry name" value="von Willebrand factor, type A domain"/>
    <property type="match status" value="1"/>
</dbReference>
<dbReference type="PANTHER" id="PTHR47763:SF4">
    <property type="entry name" value="ALPHA-PROTEIN KINASE VWKA"/>
    <property type="match status" value="1"/>
</dbReference>
<comment type="caution">
    <text evidence="2">The sequence shown here is derived from an EMBL/GenBank/DDBJ whole genome shotgun (WGS) entry which is preliminary data.</text>
</comment>
<dbReference type="EMBL" id="JALJOS010000089">
    <property type="protein sequence ID" value="KAK9816180.1"/>
    <property type="molecule type" value="Genomic_DNA"/>
</dbReference>